<dbReference type="STRING" id="53326.A0A016T4M7"/>
<evidence type="ECO:0000256" key="6">
    <source>
        <dbReference type="ARBA" id="ARBA00022776"/>
    </source>
</evidence>
<dbReference type="PROSITE" id="PS50082">
    <property type="entry name" value="WD_REPEATS_2"/>
    <property type="match status" value="2"/>
</dbReference>
<dbReference type="GO" id="GO:0016538">
    <property type="term" value="F:cyclin-dependent protein serine/threonine kinase regulator activity"/>
    <property type="evidence" value="ECO:0007669"/>
    <property type="project" value="InterPro"/>
</dbReference>
<keyword evidence="6" id="KW-0498">Mitosis</keyword>
<dbReference type="GO" id="GO:0051301">
    <property type="term" value="P:cell division"/>
    <property type="evidence" value="ECO:0007669"/>
    <property type="project" value="UniProtKB-UniRule"/>
</dbReference>
<comment type="similarity">
    <text evidence="1 13">Belongs to the CKS family.</text>
</comment>
<proteinExistence type="inferred from homology"/>
<dbReference type="PROSITE" id="PS00944">
    <property type="entry name" value="CKS_1"/>
    <property type="match status" value="1"/>
</dbReference>
<name>A0A016T4M7_9BILA</name>
<dbReference type="SUPFAM" id="SSF55637">
    <property type="entry name" value="Cell cycle regulatory proteins"/>
    <property type="match status" value="1"/>
</dbReference>
<keyword evidence="4 13" id="KW-0132">Cell division</keyword>
<dbReference type="InterPro" id="IPR036322">
    <property type="entry name" value="WD40_repeat_dom_sf"/>
</dbReference>
<evidence type="ECO:0000256" key="10">
    <source>
        <dbReference type="ARBA" id="ARBA00066120"/>
    </source>
</evidence>
<dbReference type="Pfam" id="PF01111">
    <property type="entry name" value="CKS"/>
    <property type="match status" value="1"/>
</dbReference>
<evidence type="ECO:0000256" key="11">
    <source>
        <dbReference type="ARBA" id="ARBA00068939"/>
    </source>
</evidence>
<evidence type="ECO:0000256" key="7">
    <source>
        <dbReference type="ARBA" id="ARBA00023015"/>
    </source>
</evidence>
<dbReference type="EMBL" id="JARK01001476">
    <property type="protein sequence ID" value="EYB97524.1"/>
    <property type="molecule type" value="Genomic_DNA"/>
</dbReference>
<dbReference type="Pfam" id="PF00400">
    <property type="entry name" value="WD40"/>
    <property type="match status" value="2"/>
</dbReference>
<dbReference type="PANTHER" id="PTHR10253">
    <property type="entry name" value="POLYCOMB PROTEIN"/>
    <property type="match status" value="1"/>
</dbReference>
<evidence type="ECO:0000256" key="3">
    <source>
        <dbReference type="ARBA" id="ARBA00022574"/>
    </source>
</evidence>
<accession>A0A016T4M7</accession>
<dbReference type="SMART" id="SM00320">
    <property type="entry name" value="WD40"/>
    <property type="match status" value="5"/>
</dbReference>
<dbReference type="PROSITE" id="PS00945">
    <property type="entry name" value="CKS_2"/>
    <property type="match status" value="1"/>
</dbReference>
<evidence type="ECO:0000256" key="14">
    <source>
        <dbReference type="SAM" id="MobiDB-lite"/>
    </source>
</evidence>
<feature type="compositionally biased region" description="Basic residues" evidence="14">
    <location>
        <begin position="425"/>
        <end position="437"/>
    </location>
</feature>
<comment type="similarity">
    <text evidence="2">Belongs to the WD repeat ESC family.</text>
</comment>
<evidence type="ECO:0000256" key="4">
    <source>
        <dbReference type="ARBA" id="ARBA00022618"/>
    </source>
</evidence>
<dbReference type="PRINTS" id="PR00296">
    <property type="entry name" value="CYCLINKINASE"/>
</dbReference>
<dbReference type="InterPro" id="IPR000789">
    <property type="entry name" value="Cyclin-dep_kinase_reg-sub"/>
</dbReference>
<reference evidence="16" key="1">
    <citation type="journal article" date="2015" name="Nat. Genet.">
        <title>The genome and transcriptome of the zoonotic hookworm Ancylostoma ceylanicum identify infection-specific gene families.</title>
        <authorList>
            <person name="Schwarz E.M."/>
            <person name="Hu Y."/>
            <person name="Antoshechkin I."/>
            <person name="Miller M.M."/>
            <person name="Sternberg P.W."/>
            <person name="Aroian R.V."/>
        </authorList>
    </citation>
    <scope>NUCLEOTIDE SEQUENCE</scope>
    <source>
        <strain evidence="16">HY135</strain>
    </source>
</reference>
<keyword evidence="5" id="KW-0677">Repeat</keyword>
<evidence type="ECO:0000256" key="9">
    <source>
        <dbReference type="ARBA" id="ARBA00023306"/>
    </source>
</evidence>
<evidence type="ECO:0000256" key="5">
    <source>
        <dbReference type="ARBA" id="ARBA00022737"/>
    </source>
</evidence>
<feature type="region of interest" description="Disordered" evidence="14">
    <location>
        <begin position="413"/>
        <end position="444"/>
    </location>
</feature>
<dbReference type="AlphaFoldDB" id="A0A016T4M7"/>
<evidence type="ECO:0000256" key="12">
    <source>
        <dbReference type="PROSITE-ProRule" id="PRU00221"/>
    </source>
</evidence>
<keyword evidence="9 13" id="KW-0131">Cell cycle</keyword>
<dbReference type="FunFam" id="3.30.170.10:FF:000001">
    <property type="entry name" value="Cyclin-dependent kinases regulatory subunit"/>
    <property type="match status" value="1"/>
</dbReference>
<evidence type="ECO:0000313" key="16">
    <source>
        <dbReference type="Proteomes" id="UP000024635"/>
    </source>
</evidence>
<comment type="function">
    <text evidence="13">Binds to the catalytic subunit of the cyclin dependent kinases and is essential for their biological function.</text>
</comment>
<dbReference type="SUPFAM" id="SSF50978">
    <property type="entry name" value="WD40 repeat-like"/>
    <property type="match status" value="1"/>
</dbReference>
<dbReference type="InterPro" id="IPR051243">
    <property type="entry name" value="PcG_WD-repeat"/>
</dbReference>
<dbReference type="InterPro" id="IPR036858">
    <property type="entry name" value="Cyclin-dep_kinase_reg-sub_sf"/>
</dbReference>
<dbReference type="PROSITE" id="PS50294">
    <property type="entry name" value="WD_REPEATS_REGION"/>
    <property type="match status" value="2"/>
</dbReference>
<organism evidence="15 16">
    <name type="scientific">Ancylostoma ceylanicum</name>
    <dbReference type="NCBI Taxonomy" id="53326"/>
    <lineage>
        <taxon>Eukaryota</taxon>
        <taxon>Metazoa</taxon>
        <taxon>Ecdysozoa</taxon>
        <taxon>Nematoda</taxon>
        <taxon>Chromadorea</taxon>
        <taxon>Rhabditida</taxon>
        <taxon>Rhabditina</taxon>
        <taxon>Rhabditomorpha</taxon>
        <taxon>Strongyloidea</taxon>
        <taxon>Ancylostomatidae</taxon>
        <taxon>Ancylostomatinae</taxon>
        <taxon>Ancylostoma</taxon>
    </lineage>
</organism>
<keyword evidence="8" id="KW-0804">Transcription</keyword>
<comment type="caution">
    <text evidence="15">The sequence shown here is derived from an EMBL/GenBank/DDBJ whole genome shotgun (WGS) entry which is preliminary data.</text>
</comment>
<dbReference type="SMART" id="SM01084">
    <property type="entry name" value="CKS"/>
    <property type="match status" value="1"/>
</dbReference>
<sequence length="584" mass="66360">MEEGPYFDSSRCSRAIDISKSSSIPPDDYNHPFLASKTIYEQHRQPIYACAFNPYQPEGCVPVLATAAKNMITIYECPLDSNKIILVRSIKDPSPDMDIFTLTWCYDITDKAHRIAFGGYSGLIRLVDPCSGSLLMNMYGHGDHVNEMRTDPNNSMIFASVSKDTTIRLWNIRVHGPIAILGGYEGHKDQILSLDWSLDSKYIVSCSMDHSIRLWYLGTDKLQERIRDSMTLKGQANFRKELADDCQSGRTIQIHYPIAINTDLHNDYVDCVRFLGHYVVSKGSDMSVVVFRFGSFGEEFYKIRPKLQVDTSALQLVRMDLPDSDIWFIKFDIDPLNRWIVSGNKMGQLCFWDLTEGLPGVNMNVTVKIAECCIRQICFGANGRIMVAVADDYSVTRLERILEGEDIPPYCKSAGLSSVNGPSAKRAKRRSRKQGRKRNSDSGSALRASYHLQVIGLVSGVNGFNDSLRRLCCYCRHSTFKIYKQLVEAIMTTGSNDFYYSNKYEDDEYEYRHVHVTKEVAKLIPKNRLMSETEWRSLGIQQSPGWVHYMIHGPERHVLLFRRPLPNKQNIGGKPTGQAQVGVR</sequence>
<dbReference type="OrthoDB" id="7318948at2759"/>
<feature type="repeat" description="WD" evidence="12">
    <location>
        <begin position="184"/>
        <end position="225"/>
    </location>
</feature>
<evidence type="ECO:0000313" key="15">
    <source>
        <dbReference type="EMBL" id="EYB97524.1"/>
    </source>
</evidence>
<feature type="repeat" description="WD" evidence="12">
    <location>
        <begin position="138"/>
        <end position="173"/>
    </location>
</feature>
<evidence type="ECO:0000256" key="1">
    <source>
        <dbReference type="ARBA" id="ARBA00007782"/>
    </source>
</evidence>
<dbReference type="Gene3D" id="3.30.170.10">
    <property type="entry name" value="Cyclin-dependent kinase, regulatory subunit"/>
    <property type="match status" value="1"/>
</dbReference>
<protein>
    <recommendedName>
        <fullName evidence="11 13">Cyclin-dependent kinases regulatory subunit</fullName>
    </recommendedName>
</protein>
<dbReference type="Gene3D" id="2.130.10.10">
    <property type="entry name" value="YVTN repeat-like/Quinoprotein amine dehydrogenase"/>
    <property type="match status" value="1"/>
</dbReference>
<keyword evidence="3 12" id="KW-0853">WD repeat</keyword>
<keyword evidence="7" id="KW-0805">Transcription regulation</keyword>
<dbReference type="InterPro" id="IPR001680">
    <property type="entry name" value="WD40_rpt"/>
</dbReference>
<evidence type="ECO:0000256" key="13">
    <source>
        <dbReference type="RuleBase" id="RU311113"/>
    </source>
</evidence>
<dbReference type="InterPro" id="IPR015943">
    <property type="entry name" value="WD40/YVTN_repeat-like_dom_sf"/>
</dbReference>
<keyword evidence="16" id="KW-1185">Reference proteome</keyword>
<evidence type="ECO:0000256" key="2">
    <source>
        <dbReference type="ARBA" id="ARBA00008075"/>
    </source>
</evidence>
<dbReference type="Proteomes" id="UP000024635">
    <property type="component" value="Unassembled WGS sequence"/>
</dbReference>
<comment type="subunit">
    <text evidence="10">Forms a homohexamer that can probably bind six kinase subunits. Interacts with cdk-1.</text>
</comment>
<evidence type="ECO:0000256" key="8">
    <source>
        <dbReference type="ARBA" id="ARBA00023163"/>
    </source>
</evidence>
<gene>
    <name evidence="15" type="primary">Acey_s0140.g2193</name>
    <name evidence="15" type="ORF">Y032_0140g2193</name>
</gene>